<dbReference type="Proteomes" id="UP001499987">
    <property type="component" value="Unassembled WGS sequence"/>
</dbReference>
<evidence type="ECO:0000313" key="2">
    <source>
        <dbReference type="EMBL" id="GAA1103386.1"/>
    </source>
</evidence>
<sequence>MGWEITAQGYSARLENGRVVHRNERGRALKKVPPPLVGHPGLPRLLALVDGVAAHRRTCRQTAERLVQEAVAVPAHVVELLAADAVWKEAVAQAGLVPAASGSPGREGDDLLLARRYRHPAMPDEERILLTTADAVRHRDELMVHRGWEPVDTRPTGLPGPGAVPFPESALVEHPARTAEVLHYVERLEQVTSAWQVFIKRDVDAVLKEIAGTRPALLRCFLDGVADQCLRHGGEPGDAAAWFGRARAAERAAGEHVDQQWLDARYTAVDAAGALTDTAFRERIKQVTARGADPEAARRVLALLGDRTVREGERPRLVADVARAARAAGCDPDRELARLAARLLPARDLRSDAAREFWTALLAAPAWDLVLAELPRLAHEVVAAGPQPGMLGPDLARRYLERTGALALLTGPAAADGAAPGTAADWLRRLAGLADRSYHRVSGPGLLRLAEVLAPRIAADGVPVDLPYSSRRDRNRRTLGTVRLDVLDVLLAAGAPVADPPPQLGDPYLHHLAVAPRPGLHALTADPRFAREIRALLRAEFELTNGGDSNNLWYQPHDPKGWANVPGLVDTDLGRSTLAEWCDEELAELPVLDLDGLALMLARFMHVGAAAALLADPGRAERLAAVDVAGLLLAAVAATAPGHGLDRAGAERLLQGVEASSVFRDGVALLVRRRIARLLEIEEDEVGTEFARLVQIAANCRNGVAHLLPLLTPEAAATPGPADDTDTGTATDVDAGTATGTRTGTGAVGSPAAAPDRLAPDRPALAPARVRLGRLLHAAAEGAPWNGDLDHPSAIVPGVTAAFPYLVVDPQTELLRGDTVTGTRLREYADLPFVAERGTGRWRTVSVTQPGRTPAPPVGHVYRTALSTAVVLHSTFNRSQLLEYAPSGTFPEDSALAAADCRVETRHDLVAVADARWLRAYLELLAERGPLPARPEAVRELAQRLTLTADEAGALLAVRKHHRDYPTAAEKEIAGRIGYDALREVRSRLLPDDPERLWTHGPDLDRAVAGWYERFGTPPVDAELMADAGRELRFPKGDWAPAGPGPEVDPGPAGLRRRRRQLDALLAAALAPASGPDRAPAPYASPCAMAWLAYRTPVGHPLRPALAEAALRTAAEASAGGGAAGWRVFSAAWRAAVGEPPSPLALADLTGVEVVDDPARRQWHVLVRPELLDGADDPALDALDDYYDRLQPSQALPSGSGLPALTDLRILLSGDLDTLGRHLAADADRTPGWDQDPRRSAPEVVAACAAALGVTADAAALHLMLLALPDPTDRRVRQWTGWSPAALKAAQQQVRGTGLVVEARRSRAGRSLFLPGPWLELKVPRLPVEAGKRALLPADPTRASGAHTAVVPSRPLPVLFADAWRSADPTKEEPGHVR</sequence>
<name>A0ABP4EER7_9ACTN</name>
<dbReference type="RefSeq" id="WP_344626131.1">
    <property type="nucleotide sequence ID" value="NZ_BAAALD010000059.1"/>
</dbReference>
<organism evidence="2 3">
    <name type="scientific">Kitasatospora arboriphila</name>
    <dbReference type="NCBI Taxonomy" id="258052"/>
    <lineage>
        <taxon>Bacteria</taxon>
        <taxon>Bacillati</taxon>
        <taxon>Actinomycetota</taxon>
        <taxon>Actinomycetes</taxon>
        <taxon>Kitasatosporales</taxon>
        <taxon>Streptomycetaceae</taxon>
        <taxon>Kitasatospora</taxon>
    </lineage>
</organism>
<accession>A0ABP4EER7</accession>
<gene>
    <name evidence="2" type="ORF">GCM10009663_52310</name>
</gene>
<reference evidence="3" key="1">
    <citation type="journal article" date="2019" name="Int. J. Syst. Evol. Microbiol.">
        <title>The Global Catalogue of Microorganisms (GCM) 10K type strain sequencing project: providing services to taxonomists for standard genome sequencing and annotation.</title>
        <authorList>
            <consortium name="The Broad Institute Genomics Platform"/>
            <consortium name="The Broad Institute Genome Sequencing Center for Infectious Disease"/>
            <person name="Wu L."/>
            <person name="Ma J."/>
        </authorList>
    </citation>
    <scope>NUCLEOTIDE SEQUENCE [LARGE SCALE GENOMIC DNA]</scope>
    <source>
        <strain evidence="3">JCM 13002</strain>
    </source>
</reference>
<feature type="region of interest" description="Disordered" evidence="1">
    <location>
        <begin position="715"/>
        <end position="761"/>
    </location>
</feature>
<evidence type="ECO:0008006" key="4">
    <source>
        <dbReference type="Google" id="ProtNLM"/>
    </source>
</evidence>
<protein>
    <recommendedName>
        <fullName evidence="4">DNA-binding protein</fullName>
    </recommendedName>
</protein>
<evidence type="ECO:0000256" key="1">
    <source>
        <dbReference type="SAM" id="MobiDB-lite"/>
    </source>
</evidence>
<evidence type="ECO:0000313" key="3">
    <source>
        <dbReference type="Proteomes" id="UP001499987"/>
    </source>
</evidence>
<keyword evidence="3" id="KW-1185">Reference proteome</keyword>
<comment type="caution">
    <text evidence="2">The sequence shown here is derived from an EMBL/GenBank/DDBJ whole genome shotgun (WGS) entry which is preliminary data.</text>
</comment>
<proteinExistence type="predicted"/>
<dbReference type="EMBL" id="BAAALD010000059">
    <property type="protein sequence ID" value="GAA1103386.1"/>
    <property type="molecule type" value="Genomic_DNA"/>
</dbReference>